<comment type="caution">
    <text evidence="1">The sequence shown here is derived from an EMBL/GenBank/DDBJ whole genome shotgun (WGS) entry which is preliminary data.</text>
</comment>
<reference evidence="1 2" key="1">
    <citation type="journal article" date="2024" name="J Genomics">
        <title>Draft genome sequencing and assembly of Favolaschia claudopus CIRM-BRFM 2984 isolated from oak limbs.</title>
        <authorList>
            <person name="Navarro D."/>
            <person name="Drula E."/>
            <person name="Chaduli D."/>
            <person name="Cazenave R."/>
            <person name="Ahrendt S."/>
            <person name="Wang J."/>
            <person name="Lipzen A."/>
            <person name="Daum C."/>
            <person name="Barry K."/>
            <person name="Grigoriev I.V."/>
            <person name="Favel A."/>
            <person name="Rosso M.N."/>
            <person name="Martin F."/>
        </authorList>
    </citation>
    <scope>NUCLEOTIDE SEQUENCE [LARGE SCALE GENOMIC DNA]</scope>
    <source>
        <strain evidence="1 2">CIRM-BRFM 2984</strain>
    </source>
</reference>
<proteinExistence type="predicted"/>
<dbReference type="SUPFAM" id="SSF52047">
    <property type="entry name" value="RNI-like"/>
    <property type="match status" value="1"/>
</dbReference>
<dbReference type="Proteomes" id="UP001362999">
    <property type="component" value="Unassembled WGS sequence"/>
</dbReference>
<dbReference type="Gene3D" id="3.80.10.10">
    <property type="entry name" value="Ribonuclease Inhibitor"/>
    <property type="match status" value="1"/>
</dbReference>
<dbReference type="InterPro" id="IPR032675">
    <property type="entry name" value="LRR_dom_sf"/>
</dbReference>
<name>A0AAW0DNS0_9AGAR</name>
<dbReference type="EMBL" id="JAWWNJ010000006">
    <property type="protein sequence ID" value="KAK7053574.1"/>
    <property type="molecule type" value="Genomic_DNA"/>
</dbReference>
<sequence>MSALRIQELVNHCIDHLADSPIDLLNCSLVARSWLTAAQSNLFRAPLSINKARFVTKRTVLRLYRSLKSSPHLLTHVRELDLDTVHVPRKVLEQLSSLPFTNLRVLCLCVSGREASPSDAVLRLTSLPSLRYLRIRESGDQALALSASIQILEHCSPYLEHLDFFSSGMSAVQIGEKHARKLMPIKLKSARLFVGEQAEHPDSLRSLYPLDLSQIKALANVAGPSVPWHPIPKATLEVLELFFWDALSSIPCDISAYPALQTLRLAVEDVSIPTVALLISSISSSQKIRTILLVMGSHSFLFGPGTELDGALCELSLRLQSLRMIAVEPASPECPSLAVVRRCLPGLVMTDKVCAISDCYIVFWTRYISDIWLARRIGMTRLSGR</sequence>
<organism evidence="1 2">
    <name type="scientific">Favolaschia claudopus</name>
    <dbReference type="NCBI Taxonomy" id="2862362"/>
    <lineage>
        <taxon>Eukaryota</taxon>
        <taxon>Fungi</taxon>
        <taxon>Dikarya</taxon>
        <taxon>Basidiomycota</taxon>
        <taxon>Agaricomycotina</taxon>
        <taxon>Agaricomycetes</taxon>
        <taxon>Agaricomycetidae</taxon>
        <taxon>Agaricales</taxon>
        <taxon>Marasmiineae</taxon>
        <taxon>Mycenaceae</taxon>
        <taxon>Favolaschia</taxon>
    </lineage>
</organism>
<evidence type="ECO:0000313" key="1">
    <source>
        <dbReference type="EMBL" id="KAK7053574.1"/>
    </source>
</evidence>
<evidence type="ECO:0008006" key="3">
    <source>
        <dbReference type="Google" id="ProtNLM"/>
    </source>
</evidence>
<keyword evidence="2" id="KW-1185">Reference proteome</keyword>
<gene>
    <name evidence="1" type="ORF">R3P38DRAFT_1461635</name>
</gene>
<dbReference type="AlphaFoldDB" id="A0AAW0DNS0"/>
<accession>A0AAW0DNS0</accession>
<evidence type="ECO:0000313" key="2">
    <source>
        <dbReference type="Proteomes" id="UP001362999"/>
    </source>
</evidence>
<protein>
    <recommendedName>
        <fullName evidence="3">F-box domain-containing protein</fullName>
    </recommendedName>
</protein>